<gene>
    <name evidence="2" type="ORF">PGLA2088_LOCUS47779</name>
</gene>
<feature type="non-terminal residue" evidence="2">
    <location>
        <position position="314"/>
    </location>
</feature>
<dbReference type="AlphaFoldDB" id="A0A813LQJ6"/>
<dbReference type="EMBL" id="CAJNNW010036537">
    <property type="protein sequence ID" value="CAE8735325.1"/>
    <property type="molecule type" value="Genomic_DNA"/>
</dbReference>
<organism evidence="2 3">
    <name type="scientific">Polarella glacialis</name>
    <name type="common">Dinoflagellate</name>
    <dbReference type="NCBI Taxonomy" id="89957"/>
    <lineage>
        <taxon>Eukaryota</taxon>
        <taxon>Sar</taxon>
        <taxon>Alveolata</taxon>
        <taxon>Dinophyceae</taxon>
        <taxon>Suessiales</taxon>
        <taxon>Suessiaceae</taxon>
        <taxon>Polarella</taxon>
    </lineage>
</organism>
<protein>
    <submittedName>
        <fullName evidence="2">Uncharacterized protein</fullName>
    </submittedName>
</protein>
<comment type="caution">
    <text evidence="2">The sequence shown here is derived from an EMBL/GenBank/DDBJ whole genome shotgun (WGS) entry which is preliminary data.</text>
</comment>
<feature type="non-terminal residue" evidence="2">
    <location>
        <position position="1"/>
    </location>
</feature>
<evidence type="ECO:0000313" key="3">
    <source>
        <dbReference type="Proteomes" id="UP000626109"/>
    </source>
</evidence>
<dbReference type="PANTHER" id="PTHR13930:SF0">
    <property type="entry name" value="S-ADENOSYL-L-METHIONINE-DEPENDENT TRNA 4-DEMETHYLWYOSINE SYNTHASE TYW1-RELATED"/>
    <property type="match status" value="1"/>
</dbReference>
<dbReference type="PANTHER" id="PTHR13930">
    <property type="entry name" value="S-ADENOSYL-L-METHIONINE-DEPENDENT TRNA 4-DEMETHYLWYOSINE SYNTHASE"/>
    <property type="match status" value="1"/>
</dbReference>
<name>A0A813LQJ6_POLGL</name>
<dbReference type="Proteomes" id="UP000626109">
    <property type="component" value="Unassembled WGS sequence"/>
</dbReference>
<feature type="region of interest" description="Disordered" evidence="1">
    <location>
        <begin position="137"/>
        <end position="156"/>
    </location>
</feature>
<accession>A0A813LQJ6</accession>
<sequence length="314" mass="33612">LACEHEHSNSALICSDRFYVKDEVTGRSEWRTHIDFERFADVWDAETLGSLDYTLATPEWALLGSPAEGFAPTETRKIRARPRPILSDNKEQWEQRRRLTVAMAPSSHAQRIQQVRGLFFLLLVLGQEAQAVAAATGGAGGGLGSPSASGSEVATGRGDVRPEYFVEPDAAVTHLAEQRGSGRSLELKTGADWAWPAGSSLKFVSVKEGSGEDVPTEGTEEVQVCASLLYKQIEIKTAGTNLGDAHSDPLVKLVSGSADRTKCRLNTLDVPVGIAQRQNAAAAGSQQSVKAVMGKTNGPLALNTNDDDTLAKKV</sequence>
<dbReference type="InterPro" id="IPR034556">
    <property type="entry name" value="tRNA_wybutosine-synthase"/>
</dbReference>
<reference evidence="2" key="1">
    <citation type="submission" date="2021-02" db="EMBL/GenBank/DDBJ databases">
        <authorList>
            <person name="Dougan E. K."/>
            <person name="Rhodes N."/>
            <person name="Thang M."/>
            <person name="Chan C."/>
        </authorList>
    </citation>
    <scope>NUCLEOTIDE SEQUENCE</scope>
</reference>
<evidence type="ECO:0000256" key="1">
    <source>
        <dbReference type="SAM" id="MobiDB-lite"/>
    </source>
</evidence>
<evidence type="ECO:0000313" key="2">
    <source>
        <dbReference type="EMBL" id="CAE8735325.1"/>
    </source>
</evidence>
<dbReference type="GO" id="GO:0031591">
    <property type="term" value="P:wybutosine biosynthetic process"/>
    <property type="evidence" value="ECO:0007669"/>
    <property type="project" value="TreeGrafter"/>
</dbReference>
<proteinExistence type="predicted"/>
<dbReference type="GO" id="GO:0051539">
    <property type="term" value="F:4 iron, 4 sulfur cluster binding"/>
    <property type="evidence" value="ECO:0007669"/>
    <property type="project" value="InterPro"/>
</dbReference>